<dbReference type="Gene3D" id="3.90.79.10">
    <property type="entry name" value="Nucleoside Triphosphate Pyrophosphohydrolase"/>
    <property type="match status" value="1"/>
</dbReference>
<dbReference type="SUPFAM" id="SSF55811">
    <property type="entry name" value="Nudix"/>
    <property type="match status" value="1"/>
</dbReference>
<dbReference type="GO" id="GO:0016787">
    <property type="term" value="F:hydrolase activity"/>
    <property type="evidence" value="ECO:0007669"/>
    <property type="project" value="UniProtKB-KW"/>
</dbReference>
<evidence type="ECO:0000256" key="2">
    <source>
        <dbReference type="ARBA" id="ARBA00022801"/>
    </source>
</evidence>
<dbReference type="PANTHER" id="PTHR43046">
    <property type="entry name" value="GDP-MANNOSE MANNOSYL HYDROLASE"/>
    <property type="match status" value="1"/>
</dbReference>
<dbReference type="CDD" id="cd02883">
    <property type="entry name" value="NUDIX_Hydrolase"/>
    <property type="match status" value="1"/>
</dbReference>
<dbReference type="PROSITE" id="PS51462">
    <property type="entry name" value="NUDIX"/>
    <property type="match status" value="1"/>
</dbReference>
<dbReference type="EMBL" id="AUZH01000013">
    <property type="protein sequence ID" value="KFN88252.1"/>
    <property type="molecule type" value="Genomic_DNA"/>
</dbReference>
<name>A0A091BWV1_STREI</name>
<evidence type="ECO:0000313" key="6">
    <source>
        <dbReference type="Proteomes" id="UP000029382"/>
    </source>
</evidence>
<dbReference type="InterPro" id="IPR020476">
    <property type="entry name" value="Nudix_hydrolase"/>
</dbReference>
<dbReference type="AlphaFoldDB" id="A0A091BWV1"/>
<proteinExistence type="predicted"/>
<dbReference type="InterPro" id="IPR015797">
    <property type="entry name" value="NUDIX_hydrolase-like_dom_sf"/>
</dbReference>
<dbReference type="PRINTS" id="PR00502">
    <property type="entry name" value="NUDIXFAMILY"/>
</dbReference>
<feature type="domain" description="Nudix hydrolase" evidence="3">
    <location>
        <begin position="1"/>
        <end position="136"/>
    </location>
</feature>
<sequence>MVNKLIAHSLIKYHEKYLVIKRVATSYGRNNVYPSYWDIPGGSVESEELPKGAAIRECLEEVGLQIKIDDIIHEDSNLDNGVVYTRLVYAAHLPKNKEINVTLNPEEHIDYRWISVLNDLDGEKIVPYLVDILKKE</sequence>
<dbReference type="Proteomes" id="UP000182793">
    <property type="component" value="Unassembled WGS sequence"/>
</dbReference>
<protein>
    <submittedName>
        <fullName evidence="5">8-oxo-dGTP diphosphatase</fullName>
    </submittedName>
    <submittedName>
        <fullName evidence="4">NUDIX hydrolase</fullName>
    </submittedName>
</protein>
<accession>A0A091BWV1</accession>
<dbReference type="Proteomes" id="UP000029382">
    <property type="component" value="Unassembled WGS sequence"/>
</dbReference>
<dbReference type="RefSeq" id="WP_039696513.1">
    <property type="nucleotide sequence ID" value="NZ_AUZH01000013.1"/>
</dbReference>
<evidence type="ECO:0000256" key="1">
    <source>
        <dbReference type="ARBA" id="ARBA00001946"/>
    </source>
</evidence>
<reference evidence="5 7" key="2">
    <citation type="submission" date="2016-10" db="EMBL/GenBank/DDBJ databases">
        <authorList>
            <person name="Varghese N."/>
            <person name="Submissions S."/>
        </authorList>
    </citation>
    <scope>NUCLEOTIDE SEQUENCE [LARGE SCALE GENOMIC DNA]</scope>
    <source>
        <strain evidence="5 7">JB1</strain>
    </source>
</reference>
<evidence type="ECO:0000313" key="7">
    <source>
        <dbReference type="Proteomes" id="UP000182793"/>
    </source>
</evidence>
<evidence type="ECO:0000313" key="4">
    <source>
        <dbReference type="EMBL" id="KFN88252.1"/>
    </source>
</evidence>
<comment type="cofactor">
    <cofactor evidence="1">
        <name>Mg(2+)</name>
        <dbReference type="ChEBI" id="CHEBI:18420"/>
    </cofactor>
</comment>
<evidence type="ECO:0000313" key="5">
    <source>
        <dbReference type="EMBL" id="SFL03367.1"/>
    </source>
</evidence>
<gene>
    <name evidence="4" type="ORF">H702_04085</name>
    <name evidence="5" type="ORF">SAMN02910290_00127</name>
</gene>
<dbReference type="Pfam" id="PF00293">
    <property type="entry name" value="NUDIX"/>
    <property type="match status" value="1"/>
</dbReference>
<comment type="caution">
    <text evidence="4">The sequence shown here is derived from an EMBL/GenBank/DDBJ whole genome shotgun (WGS) entry which is preliminary data.</text>
</comment>
<organism evidence="4 6">
    <name type="scientific">Streptococcus equinus JB1</name>
    <dbReference type="NCBI Taxonomy" id="1294274"/>
    <lineage>
        <taxon>Bacteria</taxon>
        <taxon>Bacillati</taxon>
        <taxon>Bacillota</taxon>
        <taxon>Bacilli</taxon>
        <taxon>Lactobacillales</taxon>
        <taxon>Streptococcaceae</taxon>
        <taxon>Streptococcus</taxon>
    </lineage>
</organism>
<dbReference type="PANTHER" id="PTHR43046:SF14">
    <property type="entry name" value="MUTT_NUDIX FAMILY PROTEIN"/>
    <property type="match status" value="1"/>
</dbReference>
<keyword evidence="7" id="KW-1185">Reference proteome</keyword>
<evidence type="ECO:0000259" key="3">
    <source>
        <dbReference type="PROSITE" id="PS51462"/>
    </source>
</evidence>
<reference evidence="4 6" key="1">
    <citation type="journal article" date="2014" name="Genome Announc.">
        <title>Draft Genome Sequences of Streptococcus bovis Strains ATCC 33317 and JB1.</title>
        <authorList>
            <person name="Benahmed F.H."/>
            <person name="Gopinath G.R."/>
            <person name="Harbottle H."/>
            <person name="Cotta M.A."/>
            <person name="Luo Y."/>
            <person name="Henderson C."/>
            <person name="Teri P."/>
            <person name="Soppet D."/>
            <person name="Rasmussen M."/>
            <person name="Whitehead T.R."/>
            <person name="Davidson M."/>
        </authorList>
    </citation>
    <scope>NUCLEOTIDE SEQUENCE [LARGE SCALE GENOMIC DNA]</scope>
    <source>
        <strain evidence="4 6">JB1</strain>
    </source>
</reference>
<dbReference type="InterPro" id="IPR000086">
    <property type="entry name" value="NUDIX_hydrolase_dom"/>
</dbReference>
<dbReference type="EMBL" id="FOTG01000002">
    <property type="protein sequence ID" value="SFL03367.1"/>
    <property type="molecule type" value="Genomic_DNA"/>
</dbReference>
<keyword evidence="2 4" id="KW-0378">Hydrolase</keyword>